<dbReference type="Proteomes" id="UP001371305">
    <property type="component" value="Unassembled WGS sequence"/>
</dbReference>
<proteinExistence type="predicted"/>
<dbReference type="PANTHER" id="PTHR31157:SF1">
    <property type="entry name" value="SCP DOMAIN-CONTAINING PROTEIN"/>
    <property type="match status" value="1"/>
</dbReference>
<dbReference type="RefSeq" id="WP_341406015.1">
    <property type="nucleotide sequence ID" value="NZ_JBBUKT010000007.1"/>
</dbReference>
<protein>
    <submittedName>
        <fullName evidence="2">CAP domain-containing protein</fullName>
    </submittedName>
</protein>
<reference evidence="2 3" key="1">
    <citation type="submission" date="2024-04" db="EMBL/GenBank/DDBJ databases">
        <title>Luteolibacter sp. isolated from soil.</title>
        <authorList>
            <person name="An J."/>
        </authorList>
    </citation>
    <scope>NUCLEOTIDE SEQUENCE [LARGE SCALE GENOMIC DNA]</scope>
    <source>
        <strain evidence="2 3">Y139</strain>
    </source>
</reference>
<feature type="domain" description="SCP" evidence="1">
    <location>
        <begin position="52"/>
        <end position="170"/>
    </location>
</feature>
<evidence type="ECO:0000313" key="2">
    <source>
        <dbReference type="EMBL" id="MEK7952257.1"/>
    </source>
</evidence>
<comment type="caution">
    <text evidence="2">The sequence shown here is derived from an EMBL/GenBank/DDBJ whole genome shotgun (WGS) entry which is preliminary data.</text>
</comment>
<dbReference type="PANTHER" id="PTHR31157">
    <property type="entry name" value="SCP DOMAIN-CONTAINING PROTEIN"/>
    <property type="match status" value="1"/>
</dbReference>
<evidence type="ECO:0000259" key="1">
    <source>
        <dbReference type="Pfam" id="PF00188"/>
    </source>
</evidence>
<keyword evidence="3" id="KW-1185">Reference proteome</keyword>
<dbReference type="EMBL" id="JBBUKT010000007">
    <property type="protein sequence ID" value="MEK7952257.1"/>
    <property type="molecule type" value="Genomic_DNA"/>
</dbReference>
<evidence type="ECO:0000313" key="3">
    <source>
        <dbReference type="Proteomes" id="UP001371305"/>
    </source>
</evidence>
<dbReference type="InterPro" id="IPR035940">
    <property type="entry name" value="CAP_sf"/>
</dbReference>
<gene>
    <name evidence="2" type="ORF">WKV53_17235</name>
</gene>
<dbReference type="Pfam" id="PF00188">
    <property type="entry name" value="CAP"/>
    <property type="match status" value="1"/>
</dbReference>
<sequence length="187" mass="20331">MKKHIRLWFALPALGGLLAPCAPGLEYKNNTVLPAATSSAVHGRLAGNIHAQVNAYRQSLGKPALQRHAGLDRLAQQHAEFMLRNRGKFGDKSTHYGFEERTLMAQRGMGISDVGENVGTCRGAARPADMLVEAWKKSKGHQMNLKGGWTQTGIGVAVDNDGAVFATQLFGNVDHSHLSLTNRMRSF</sequence>
<dbReference type="InterPro" id="IPR014044">
    <property type="entry name" value="CAP_dom"/>
</dbReference>
<dbReference type="SUPFAM" id="SSF55797">
    <property type="entry name" value="PR-1-like"/>
    <property type="match status" value="1"/>
</dbReference>
<dbReference type="CDD" id="cd05379">
    <property type="entry name" value="CAP_bacterial"/>
    <property type="match status" value="1"/>
</dbReference>
<accession>A0ABU9AWY2</accession>
<name>A0ABU9AWY2_9BACT</name>
<dbReference type="Gene3D" id="3.40.33.10">
    <property type="entry name" value="CAP"/>
    <property type="match status" value="1"/>
</dbReference>
<organism evidence="2 3">
    <name type="scientific">Luteolibacter soli</name>
    <dbReference type="NCBI Taxonomy" id="3135280"/>
    <lineage>
        <taxon>Bacteria</taxon>
        <taxon>Pseudomonadati</taxon>
        <taxon>Verrucomicrobiota</taxon>
        <taxon>Verrucomicrobiia</taxon>
        <taxon>Verrucomicrobiales</taxon>
        <taxon>Verrucomicrobiaceae</taxon>
        <taxon>Luteolibacter</taxon>
    </lineage>
</organism>